<feature type="transmembrane region" description="Helical" evidence="1">
    <location>
        <begin position="6"/>
        <end position="28"/>
    </location>
</feature>
<dbReference type="AlphaFoldDB" id="A0A5N7IK26"/>
<evidence type="ECO:0000259" key="3">
    <source>
        <dbReference type="Pfam" id="PF09992"/>
    </source>
</evidence>
<dbReference type="RefSeq" id="WP_152750699.1">
    <property type="nucleotide sequence ID" value="NZ_SPSE01000016.1"/>
</dbReference>
<evidence type="ECO:0000313" key="4">
    <source>
        <dbReference type="EMBL" id="MPQ61323.1"/>
    </source>
</evidence>
<dbReference type="PANTHER" id="PTHR40446:SF2">
    <property type="entry name" value="N-ACETYLGLUCOSAMINE-1-PHOSPHODIESTER ALPHA-N-ACETYLGLUCOSAMINIDASE"/>
    <property type="match status" value="1"/>
</dbReference>
<feature type="domain" description="Peptidase M56" evidence="2">
    <location>
        <begin position="17"/>
        <end position="318"/>
    </location>
</feature>
<evidence type="ECO:0000259" key="2">
    <source>
        <dbReference type="Pfam" id="PF05569"/>
    </source>
</evidence>
<feature type="transmembrane region" description="Helical" evidence="1">
    <location>
        <begin position="120"/>
        <end position="142"/>
    </location>
</feature>
<dbReference type="PANTHER" id="PTHR40446">
    <property type="entry name" value="N-ACETYLGLUCOSAMINE-1-PHOSPHODIESTER ALPHA-N-ACETYLGLUCOSAMINIDASE"/>
    <property type="match status" value="1"/>
</dbReference>
<feature type="transmembrane region" description="Helical" evidence="1">
    <location>
        <begin position="326"/>
        <end position="347"/>
    </location>
</feature>
<organism evidence="4 5">
    <name type="scientific">Clostridium estertheticum</name>
    <dbReference type="NCBI Taxonomy" id="238834"/>
    <lineage>
        <taxon>Bacteria</taxon>
        <taxon>Bacillati</taxon>
        <taxon>Bacillota</taxon>
        <taxon>Clostridia</taxon>
        <taxon>Eubacteriales</taxon>
        <taxon>Clostridiaceae</taxon>
        <taxon>Clostridium</taxon>
    </lineage>
</organism>
<dbReference type="Pfam" id="PF09992">
    <property type="entry name" value="NAGPA"/>
    <property type="match status" value="1"/>
</dbReference>
<accession>A0A5N7IK26</accession>
<dbReference type="CDD" id="cd07341">
    <property type="entry name" value="M56_BlaR1_MecR1_like"/>
    <property type="match status" value="1"/>
</dbReference>
<keyword evidence="1" id="KW-0472">Membrane</keyword>
<proteinExistence type="predicted"/>
<feature type="domain" description="Phosphodiester glycosidase" evidence="3">
    <location>
        <begin position="423"/>
        <end position="601"/>
    </location>
</feature>
<dbReference type="EMBL" id="SPSF01000015">
    <property type="protein sequence ID" value="MPQ61323.1"/>
    <property type="molecule type" value="Genomic_DNA"/>
</dbReference>
<comment type="caution">
    <text evidence="4">The sequence shown here is derived from an EMBL/GenBank/DDBJ whole genome shotgun (WGS) entry which is preliminary data.</text>
</comment>
<dbReference type="InterPro" id="IPR018711">
    <property type="entry name" value="NAGPA"/>
</dbReference>
<keyword evidence="1" id="KW-1133">Transmembrane helix</keyword>
<reference evidence="4 5" key="1">
    <citation type="journal article" date="2019" name="Lett. Appl. Microbiol.">
        <title>A case of 'blown pack' spoilage of vacuum-packaged pork likely associated with Clostridium estertheticum in Canada.</title>
        <authorList>
            <person name="Zhang P."/>
            <person name="Ward P."/>
            <person name="McMullen L.M."/>
            <person name="Yang X."/>
        </authorList>
    </citation>
    <scope>NUCLEOTIDE SEQUENCE [LARGE SCALE GENOMIC DNA]</scope>
    <source>
        <strain evidence="4 5">MA19</strain>
    </source>
</reference>
<evidence type="ECO:0000313" key="5">
    <source>
        <dbReference type="Proteomes" id="UP000342249"/>
    </source>
</evidence>
<dbReference type="Pfam" id="PF05569">
    <property type="entry name" value="Peptidase_M56"/>
    <property type="match status" value="1"/>
</dbReference>
<protein>
    <recommendedName>
        <fullName evidence="6">Peptidase M56</fullName>
    </recommendedName>
</protein>
<name>A0A5N7IK26_9CLOT</name>
<sequence>MLLLISIFKWVLYSTALASILSLIILLFKLLLKNKLGVRWHYAIWLIIVIRLLIPYGLQSSLSLFNLIEFNGKQVTKVTYTQNLEVNKIVNTNKTNVDATKGVIKSILPSNTYNADQSPLYLQLLSSIWLLVVIIIGVYTIVMTMKLKAKFKNGHVCNNEEVMLLLLQCKDKLNIKSSIKVINTNEIKTPCIYGFIKPKLLLPIGFENYVDKTELEFIILHELAHVKRQDIIVSCITGVLQIIHWFNPIIWYSFYRMSNDKELACDALALSHVKCENYINYGKTIIKLLENYKKTPQVYGMSYIINNKSQIKRRITMISLFKKNSYKWSIIPIVTLTLLGGIMLTNAKNRPVLASNKNSQSINSNKTLSEQDKKSSIAQYDIKGKHFNGTMLIIPKDKKIVVGLNKDISKVTKTTSQIAKESNAIVAINAGGFTQDVSGKTMSPSGLIMHDGKVIFNDIADNNIKGDIVAFTNKGTLLVGKYSLNELNKLNTTQAVSFGPALIVNGNPTITKGDGCWGIAPRTVIGQKKDGSVILLTIDGRSVKSLGATLRDVQNILLQYNAVYASNLDGGSSSTMYYNGKVINNPCDISGERKVVSTFMVLP</sequence>
<dbReference type="InterPro" id="IPR008756">
    <property type="entry name" value="Peptidase_M56"/>
</dbReference>
<evidence type="ECO:0000256" key="1">
    <source>
        <dbReference type="SAM" id="Phobius"/>
    </source>
</evidence>
<feature type="transmembrane region" description="Helical" evidence="1">
    <location>
        <begin position="40"/>
        <end position="58"/>
    </location>
</feature>
<evidence type="ECO:0008006" key="6">
    <source>
        <dbReference type="Google" id="ProtNLM"/>
    </source>
</evidence>
<keyword evidence="1" id="KW-0812">Transmembrane</keyword>
<gene>
    <name evidence="4" type="ORF">E4V82_04275</name>
</gene>
<dbReference type="Proteomes" id="UP000342249">
    <property type="component" value="Unassembled WGS sequence"/>
</dbReference>